<feature type="region of interest" description="Disordered" evidence="6">
    <location>
        <begin position="217"/>
        <end position="254"/>
    </location>
</feature>
<dbReference type="Gene3D" id="3.40.50.300">
    <property type="entry name" value="P-loop containing nucleotide triphosphate hydrolases"/>
    <property type="match status" value="2"/>
</dbReference>
<evidence type="ECO:0000259" key="8">
    <source>
        <dbReference type="PROSITE" id="PS51192"/>
    </source>
</evidence>
<evidence type="ECO:0000256" key="1">
    <source>
        <dbReference type="ARBA" id="ARBA00012552"/>
    </source>
</evidence>
<feature type="compositionally biased region" description="Basic and acidic residues" evidence="6">
    <location>
        <begin position="217"/>
        <end position="231"/>
    </location>
</feature>
<dbReference type="InterPro" id="IPR001650">
    <property type="entry name" value="Helicase_C-like"/>
</dbReference>
<dbReference type="EMBL" id="MU005962">
    <property type="protein sequence ID" value="KAF2863193.1"/>
    <property type="molecule type" value="Genomic_DNA"/>
</dbReference>
<feature type="domain" description="Helicase C-terminal" evidence="9">
    <location>
        <begin position="837"/>
        <end position="1004"/>
    </location>
</feature>
<dbReference type="InterPro" id="IPR014001">
    <property type="entry name" value="Helicase_ATP-bd"/>
</dbReference>
<dbReference type="InterPro" id="IPR002464">
    <property type="entry name" value="DNA/RNA_helicase_DEAH_CS"/>
</dbReference>
<dbReference type="GO" id="GO:1990904">
    <property type="term" value="C:ribonucleoprotein complex"/>
    <property type="evidence" value="ECO:0007669"/>
    <property type="project" value="UniProtKB-ARBA"/>
</dbReference>
<evidence type="ECO:0000313" key="10">
    <source>
        <dbReference type="EMBL" id="KAF2863193.1"/>
    </source>
</evidence>
<dbReference type="InterPro" id="IPR027417">
    <property type="entry name" value="P-loop_NTPase"/>
</dbReference>
<dbReference type="InterPro" id="IPR011545">
    <property type="entry name" value="DEAD/DEAH_box_helicase_dom"/>
</dbReference>
<dbReference type="Pfam" id="PF26026">
    <property type="entry name" value="RNA_hel_CTD"/>
    <property type="match status" value="1"/>
</dbReference>
<dbReference type="Pfam" id="PF21010">
    <property type="entry name" value="HA2_C"/>
    <property type="match status" value="1"/>
</dbReference>
<feature type="domain" description="RWD" evidence="7">
    <location>
        <begin position="407"/>
        <end position="504"/>
    </location>
</feature>
<feature type="domain" description="Helicase ATP-binding" evidence="8">
    <location>
        <begin position="587"/>
        <end position="763"/>
    </location>
</feature>
<dbReference type="SMART" id="SM00591">
    <property type="entry name" value="RWD"/>
    <property type="match status" value="1"/>
</dbReference>
<dbReference type="CDD" id="cd23827">
    <property type="entry name" value="RWD_YLR419W-like"/>
    <property type="match status" value="1"/>
</dbReference>
<dbReference type="PANTHER" id="PTHR18934">
    <property type="entry name" value="ATP-DEPENDENT RNA HELICASE"/>
    <property type="match status" value="1"/>
</dbReference>
<reference evidence="10" key="1">
    <citation type="journal article" date="2020" name="Stud. Mycol.">
        <title>101 Dothideomycetes genomes: a test case for predicting lifestyles and emergence of pathogens.</title>
        <authorList>
            <person name="Haridas S."/>
            <person name="Albert R."/>
            <person name="Binder M."/>
            <person name="Bloem J."/>
            <person name="Labutti K."/>
            <person name="Salamov A."/>
            <person name="Andreopoulos B."/>
            <person name="Baker S."/>
            <person name="Barry K."/>
            <person name="Bills G."/>
            <person name="Bluhm B."/>
            <person name="Cannon C."/>
            <person name="Castanera R."/>
            <person name="Culley D."/>
            <person name="Daum C."/>
            <person name="Ezra D."/>
            <person name="Gonzalez J."/>
            <person name="Henrissat B."/>
            <person name="Kuo A."/>
            <person name="Liang C."/>
            <person name="Lipzen A."/>
            <person name="Lutzoni F."/>
            <person name="Magnuson J."/>
            <person name="Mondo S."/>
            <person name="Nolan M."/>
            <person name="Ohm R."/>
            <person name="Pangilinan J."/>
            <person name="Park H.-J."/>
            <person name="Ramirez L."/>
            <person name="Alfaro M."/>
            <person name="Sun H."/>
            <person name="Tritt A."/>
            <person name="Yoshinaga Y."/>
            <person name="Zwiers L.-H."/>
            <person name="Turgeon B."/>
            <person name="Goodwin S."/>
            <person name="Spatafora J."/>
            <person name="Crous P."/>
            <person name="Grigoriev I."/>
        </authorList>
    </citation>
    <scope>NUCLEOTIDE SEQUENCE</scope>
    <source>
        <strain evidence="10">CBS 480.64</strain>
    </source>
</reference>
<evidence type="ECO:0000259" key="7">
    <source>
        <dbReference type="PROSITE" id="PS50908"/>
    </source>
</evidence>
<dbReference type="EC" id="3.6.4.13" evidence="1"/>
<dbReference type="GO" id="GO:0005524">
    <property type="term" value="F:ATP binding"/>
    <property type="evidence" value="ECO:0007669"/>
    <property type="project" value="UniProtKB-KW"/>
</dbReference>
<dbReference type="InterPro" id="IPR011709">
    <property type="entry name" value="DEAD-box_helicase_OB_fold"/>
</dbReference>
<keyword evidence="3 10" id="KW-0378">Hydrolase</keyword>
<dbReference type="PROSITE" id="PS51192">
    <property type="entry name" value="HELICASE_ATP_BIND_1"/>
    <property type="match status" value="1"/>
</dbReference>
<name>A0A6A7C728_9PEZI</name>
<organism evidence="10 11">
    <name type="scientific">Piedraia hortae CBS 480.64</name>
    <dbReference type="NCBI Taxonomy" id="1314780"/>
    <lineage>
        <taxon>Eukaryota</taxon>
        <taxon>Fungi</taxon>
        <taxon>Dikarya</taxon>
        <taxon>Ascomycota</taxon>
        <taxon>Pezizomycotina</taxon>
        <taxon>Dothideomycetes</taxon>
        <taxon>Dothideomycetidae</taxon>
        <taxon>Capnodiales</taxon>
        <taxon>Piedraiaceae</taxon>
        <taxon>Piedraia</taxon>
    </lineage>
</organism>
<dbReference type="InterPro" id="IPR006575">
    <property type="entry name" value="RWD_dom"/>
</dbReference>
<feature type="region of interest" description="Disordered" evidence="6">
    <location>
        <begin position="1"/>
        <end position="70"/>
    </location>
</feature>
<evidence type="ECO:0000256" key="6">
    <source>
        <dbReference type="SAM" id="MobiDB-lite"/>
    </source>
</evidence>
<dbReference type="CDD" id="cd17917">
    <property type="entry name" value="DEXHc_RHA-like"/>
    <property type="match status" value="1"/>
</dbReference>
<dbReference type="InterPro" id="IPR056328">
    <property type="entry name" value="DSRM_DHX29"/>
</dbReference>
<protein>
    <recommendedName>
        <fullName evidence="1">RNA helicase</fullName>
        <ecNumber evidence="1">3.6.4.13</ecNumber>
    </recommendedName>
</protein>
<evidence type="ECO:0000256" key="2">
    <source>
        <dbReference type="ARBA" id="ARBA00022741"/>
    </source>
</evidence>
<proteinExistence type="predicted"/>
<dbReference type="CDD" id="cd18791">
    <property type="entry name" value="SF2_C_RHA"/>
    <property type="match status" value="1"/>
</dbReference>
<evidence type="ECO:0000256" key="5">
    <source>
        <dbReference type="ARBA" id="ARBA00022840"/>
    </source>
</evidence>
<dbReference type="InterPro" id="IPR009060">
    <property type="entry name" value="UBA-like_sf"/>
</dbReference>
<dbReference type="PROSITE" id="PS00690">
    <property type="entry name" value="DEAH_ATP_HELICASE"/>
    <property type="match status" value="1"/>
</dbReference>
<dbReference type="FunFam" id="1.20.120.1080:FF:000002">
    <property type="entry name" value="Putative ATP-dependent RNA helicase DHX36"/>
    <property type="match status" value="1"/>
</dbReference>
<sequence length="1357" mass="150594">MVNKANQGKHKSQGTAAAANNEDVSYIVFGNDGNKKGKKASNSAPSTSNKFAQSIQGQQQDGPKKPNTRTLIAGASWTGKLPITLFNEHCQKQRWEKPEYTVRRIPAGYTSGVILRQKNPKTGEITALPPISLPRTYVDSGEGVCGTAAEAKHLAAAYALFRVGNMRNLSMALPQQYKDLWKGDFAQLKREAVEQGVGYLYEADPFLAAKRREEAKAKKEKDLAKKREVEPAKTNTPGAKLMGNARGGRNVPKIEMGEGTRKHVEKLVRTYGIWNPRGVHLSKDEQRDVAQKLVAHGFRSSHAKEAAEICANEEECVEWLLIHLPEDDMPDWALPDNYLAGIALASSDLVNENKVKRLAAAGYSRELCAEILTRCDGDETLAAFQLQARLIDSEVPPTEGVSESWDEEMSTLMAIYDERFNQENGSCKMQLELQTPSKQKITMVARRPANYPDALPALCIEASLPAYIKLSIIRQCLLATKKSFVEEMMIFNIIDWLEQNIPDIIEHPDSLKKLSAATSPFYRSNKVPDEEPPKTRTYPRPIEWIQNTVASSHMRNELHARQSTKQQQCMMRTRQSLPAWKMQNAITASVTSNQVTIISGETGSGKSTQSVQFVLDDMIQNGYGEQVNILCTQPRRVSALGLADRVAAERCQDVGDEVGYIIRGESRQTRGATKLTFMTTGILLRRLQTSGGNQEDLVRSLGDVSHVVIDEVHERSLDTDLLLMLLRDMLVRRKDLKLILMSATLDADVLQSYFDGVRVGRVDIPGRTFPVIDIYLDQVRQLTGYDLSFPEEEGSDLDNDLANGSVAARHKGKDSRPKLNNAPGHDGHYIDYDLTAQTVQYIDKELGSNAGGILIFLPGTMEIEKTLRALRGNTNLHALPLHAGLQTYDQRKVFARLPKGKRKVVAATNVAETSITIDDIVAVIDTGRVKQTSFDPTDNMVRLVEQWASKAECKQRRGRAGRVTEGKCYKLYTQRQETNMEDKPEPEITRVPLEQLCLSLKAMGIENVHNFLASALTPPDKLSISGALAQLVRIGALEKNELTALGRHLSMIPADLRCGKLLVYGAAFGCLNACLTIAATLTLKSPFVSPQTMRDEAKAAKNAFSPGNGDLLCALRAYEAWSRQQIDNKSNIRRWCEANFLSHQTLLDISTTRDQYLSSLEQIGFLDPGSKSIPSALNTHNESDALLRALVAGSFQPQIARISFPDTKYFATGSGTVALDPEARTIKFYNQENGRVFVHPSSTLFDAQTFPSHSAFLAYFTKVATTKVFIRDLCPFNAYTLLLFGGEVVVDPQGRGLMVDGWLRLRGWGRIGVLVNRLKMALDGLLARKVDDPQFEMCESEVVSLVRKMVTFDGLDR</sequence>
<dbReference type="InterPro" id="IPR016135">
    <property type="entry name" value="UBQ-conjugating_enzyme/RWD"/>
</dbReference>
<dbReference type="SUPFAM" id="SSF46934">
    <property type="entry name" value="UBA-like"/>
    <property type="match status" value="1"/>
</dbReference>
<accession>A0A6A7C728</accession>
<dbReference type="Pfam" id="PF24385">
    <property type="entry name" value="DSRM_DHX29"/>
    <property type="match status" value="1"/>
</dbReference>
<dbReference type="FunFam" id="3.40.50.300:FF:000868">
    <property type="entry name" value="DEAD/DEAH box helicase, putative"/>
    <property type="match status" value="1"/>
</dbReference>
<dbReference type="SMART" id="SM00847">
    <property type="entry name" value="HA2"/>
    <property type="match status" value="1"/>
</dbReference>
<keyword evidence="2" id="KW-0547">Nucleotide-binding</keyword>
<dbReference type="SUPFAM" id="SSF54768">
    <property type="entry name" value="dsRNA-binding domain-like"/>
    <property type="match status" value="1"/>
</dbReference>
<dbReference type="GO" id="GO:0016787">
    <property type="term" value="F:hydrolase activity"/>
    <property type="evidence" value="ECO:0007669"/>
    <property type="project" value="UniProtKB-KW"/>
</dbReference>
<dbReference type="Gene3D" id="1.20.120.1080">
    <property type="match status" value="1"/>
</dbReference>
<dbReference type="Proteomes" id="UP000799421">
    <property type="component" value="Unassembled WGS sequence"/>
</dbReference>
<feature type="compositionally biased region" description="Polar residues" evidence="6">
    <location>
        <begin position="40"/>
        <end position="61"/>
    </location>
</feature>
<dbReference type="Pfam" id="PF04408">
    <property type="entry name" value="WHD_HA2"/>
    <property type="match status" value="1"/>
</dbReference>
<dbReference type="GO" id="GO:0003724">
    <property type="term" value="F:RNA helicase activity"/>
    <property type="evidence" value="ECO:0007669"/>
    <property type="project" value="UniProtKB-EC"/>
</dbReference>
<dbReference type="SMART" id="SM00490">
    <property type="entry name" value="HELICc"/>
    <property type="match status" value="1"/>
</dbReference>
<dbReference type="Pfam" id="PF05773">
    <property type="entry name" value="RWD"/>
    <property type="match status" value="1"/>
</dbReference>
<evidence type="ECO:0000259" key="9">
    <source>
        <dbReference type="PROSITE" id="PS51194"/>
    </source>
</evidence>
<dbReference type="InterPro" id="IPR048333">
    <property type="entry name" value="HA2_WH"/>
</dbReference>
<dbReference type="FunFam" id="3.40.50.300:FF:001214">
    <property type="entry name" value="DExH-box ATP-dependent RNA helicase"/>
    <property type="match status" value="1"/>
</dbReference>
<gene>
    <name evidence="10" type="ORF">K470DRAFT_255313</name>
</gene>
<dbReference type="InterPro" id="IPR007502">
    <property type="entry name" value="Helicase-assoc_dom"/>
</dbReference>
<evidence type="ECO:0000256" key="3">
    <source>
        <dbReference type="ARBA" id="ARBA00022801"/>
    </source>
</evidence>
<dbReference type="OrthoDB" id="5600252at2759"/>
<dbReference type="Pfam" id="PF00271">
    <property type="entry name" value="Helicase_C"/>
    <property type="match status" value="1"/>
</dbReference>
<dbReference type="SMART" id="SM00487">
    <property type="entry name" value="DEXDc"/>
    <property type="match status" value="1"/>
</dbReference>
<keyword evidence="4" id="KW-0347">Helicase</keyword>
<dbReference type="PROSITE" id="PS50908">
    <property type="entry name" value="RWD"/>
    <property type="match status" value="1"/>
</dbReference>
<dbReference type="Pfam" id="PF07717">
    <property type="entry name" value="OB_NTP_bind"/>
    <property type="match status" value="1"/>
</dbReference>
<dbReference type="PANTHER" id="PTHR18934:SF267">
    <property type="entry name" value="ATP-DEPENDENT RNA HELICASE YLR419W-RELATED"/>
    <property type="match status" value="1"/>
</dbReference>
<evidence type="ECO:0000313" key="11">
    <source>
        <dbReference type="Proteomes" id="UP000799421"/>
    </source>
</evidence>
<keyword evidence="11" id="KW-1185">Reference proteome</keyword>
<dbReference type="Pfam" id="PF00270">
    <property type="entry name" value="DEAD"/>
    <property type="match status" value="1"/>
</dbReference>
<dbReference type="Gene3D" id="3.10.110.10">
    <property type="entry name" value="Ubiquitin Conjugating Enzyme"/>
    <property type="match status" value="1"/>
</dbReference>
<dbReference type="GO" id="GO:0003723">
    <property type="term" value="F:RNA binding"/>
    <property type="evidence" value="ECO:0007669"/>
    <property type="project" value="TreeGrafter"/>
</dbReference>
<dbReference type="SUPFAM" id="SSF54495">
    <property type="entry name" value="UBC-like"/>
    <property type="match status" value="1"/>
</dbReference>
<evidence type="ECO:0000256" key="4">
    <source>
        <dbReference type="ARBA" id="ARBA00022806"/>
    </source>
</evidence>
<keyword evidence="5" id="KW-0067">ATP-binding</keyword>
<dbReference type="InterPro" id="IPR059023">
    <property type="entry name" value="RNA_hel_CTD"/>
</dbReference>
<dbReference type="PROSITE" id="PS51194">
    <property type="entry name" value="HELICASE_CTER"/>
    <property type="match status" value="1"/>
</dbReference>
<dbReference type="SUPFAM" id="SSF52540">
    <property type="entry name" value="P-loop containing nucleoside triphosphate hydrolases"/>
    <property type="match status" value="1"/>
</dbReference>